<organism evidence="2 3">
    <name type="scientific">Deinococcus rufus</name>
    <dbReference type="NCBI Taxonomy" id="2136097"/>
    <lineage>
        <taxon>Bacteria</taxon>
        <taxon>Thermotogati</taxon>
        <taxon>Deinococcota</taxon>
        <taxon>Deinococci</taxon>
        <taxon>Deinococcales</taxon>
        <taxon>Deinococcaceae</taxon>
        <taxon>Deinococcus</taxon>
    </lineage>
</organism>
<dbReference type="NCBIfam" id="TIGR00254">
    <property type="entry name" value="GGDEF"/>
    <property type="match status" value="1"/>
</dbReference>
<dbReference type="Proteomes" id="UP001595803">
    <property type="component" value="Unassembled WGS sequence"/>
</dbReference>
<sequence>MPITPQMPGTAGAWLARLDDLWRHREHDRSNHPAVLGQVRAWLAGQPDAPLVMVAERVLSAYASWRSGLMVETLESLQPVLARPGAHDVWACRAMNIRIALGFEVGEMAQSMSLVEGQLALCRALGETEIEACTLHDIGVMHNDRGTQQGRPYLQQALESFRAAQNVGGQAFTHLNLAVAATQSGRPEDAREQLERAMQLAQRHGLPYVHSMALAQQGALDTATAPARAEARLREALRRQVQYGDRPMWEAVEPLARLLAAQGRLTDSLDLLHTFVADAQAAQLRGMVMQAHALLADLYEAQGTPAEALRHLRAHVQLLRTLRQDEHEQRVSALEVMHRTELMRAQAEAGQRRAEELGRLSHTDDLTGLPNRRHLLDTGAALLRERPGAVAIIDIDHFKAVNDRHGHETGDRVLHAFATRLRQELPLAFVARSGGEEFVALFPGLSPHDACTLLDDVLDDVRTATTLADDLPRVTFTAGVACCPDGDLKAALRRADLLLYQGKTGGRDCVISDGERTA</sequence>
<dbReference type="SMART" id="SM00028">
    <property type="entry name" value="TPR"/>
    <property type="match status" value="2"/>
</dbReference>
<reference evidence="3" key="1">
    <citation type="journal article" date="2019" name="Int. J. Syst. Evol. Microbiol.">
        <title>The Global Catalogue of Microorganisms (GCM) 10K type strain sequencing project: providing services to taxonomists for standard genome sequencing and annotation.</title>
        <authorList>
            <consortium name="The Broad Institute Genomics Platform"/>
            <consortium name="The Broad Institute Genome Sequencing Center for Infectious Disease"/>
            <person name="Wu L."/>
            <person name="Ma J."/>
        </authorList>
    </citation>
    <scope>NUCLEOTIDE SEQUENCE [LARGE SCALE GENOMIC DNA]</scope>
    <source>
        <strain evidence="3">CCTCC AB 2017081</strain>
    </source>
</reference>
<dbReference type="InterPro" id="IPR019734">
    <property type="entry name" value="TPR_rpt"/>
</dbReference>
<dbReference type="InterPro" id="IPR050469">
    <property type="entry name" value="Diguanylate_Cyclase"/>
</dbReference>
<dbReference type="RefSeq" id="WP_322473581.1">
    <property type="nucleotide sequence ID" value="NZ_JBHRZG010000013.1"/>
</dbReference>
<evidence type="ECO:0000313" key="2">
    <source>
        <dbReference type="EMBL" id="MFC3833730.1"/>
    </source>
</evidence>
<dbReference type="PROSITE" id="PS50887">
    <property type="entry name" value="GGDEF"/>
    <property type="match status" value="1"/>
</dbReference>
<feature type="domain" description="GGDEF" evidence="1">
    <location>
        <begin position="386"/>
        <end position="515"/>
    </location>
</feature>
<protein>
    <submittedName>
        <fullName evidence="2">Diguanylate cyclase</fullName>
        <ecNumber evidence="2">2.7.7.65</ecNumber>
    </submittedName>
</protein>
<name>A0ABV7ZAI5_9DEIO</name>
<dbReference type="SUPFAM" id="SSF48452">
    <property type="entry name" value="TPR-like"/>
    <property type="match status" value="1"/>
</dbReference>
<dbReference type="SMART" id="SM00267">
    <property type="entry name" value="GGDEF"/>
    <property type="match status" value="1"/>
</dbReference>
<dbReference type="GO" id="GO:0052621">
    <property type="term" value="F:diguanylate cyclase activity"/>
    <property type="evidence" value="ECO:0007669"/>
    <property type="project" value="UniProtKB-EC"/>
</dbReference>
<keyword evidence="2" id="KW-0548">Nucleotidyltransferase</keyword>
<dbReference type="PANTHER" id="PTHR45138">
    <property type="entry name" value="REGULATORY COMPONENTS OF SENSORY TRANSDUCTION SYSTEM"/>
    <property type="match status" value="1"/>
</dbReference>
<comment type="caution">
    <text evidence="2">The sequence shown here is derived from an EMBL/GenBank/DDBJ whole genome shotgun (WGS) entry which is preliminary data.</text>
</comment>
<keyword evidence="3" id="KW-1185">Reference proteome</keyword>
<accession>A0ABV7ZAI5</accession>
<dbReference type="PANTHER" id="PTHR45138:SF9">
    <property type="entry name" value="DIGUANYLATE CYCLASE DGCM-RELATED"/>
    <property type="match status" value="1"/>
</dbReference>
<evidence type="ECO:0000313" key="3">
    <source>
        <dbReference type="Proteomes" id="UP001595803"/>
    </source>
</evidence>
<dbReference type="Gene3D" id="3.30.70.270">
    <property type="match status" value="1"/>
</dbReference>
<dbReference type="InterPro" id="IPR000160">
    <property type="entry name" value="GGDEF_dom"/>
</dbReference>
<dbReference type="EC" id="2.7.7.65" evidence="2"/>
<keyword evidence="2" id="KW-0808">Transferase</keyword>
<dbReference type="CDD" id="cd01949">
    <property type="entry name" value="GGDEF"/>
    <property type="match status" value="1"/>
</dbReference>
<evidence type="ECO:0000259" key="1">
    <source>
        <dbReference type="PROSITE" id="PS50887"/>
    </source>
</evidence>
<dbReference type="Pfam" id="PF13424">
    <property type="entry name" value="TPR_12"/>
    <property type="match status" value="1"/>
</dbReference>
<dbReference type="Pfam" id="PF00990">
    <property type="entry name" value="GGDEF"/>
    <property type="match status" value="1"/>
</dbReference>
<dbReference type="InterPro" id="IPR011990">
    <property type="entry name" value="TPR-like_helical_dom_sf"/>
</dbReference>
<dbReference type="InterPro" id="IPR029787">
    <property type="entry name" value="Nucleotide_cyclase"/>
</dbReference>
<proteinExistence type="predicted"/>
<dbReference type="InterPro" id="IPR043128">
    <property type="entry name" value="Rev_trsase/Diguanyl_cyclase"/>
</dbReference>
<dbReference type="EMBL" id="JBHRZG010000013">
    <property type="protein sequence ID" value="MFC3833730.1"/>
    <property type="molecule type" value="Genomic_DNA"/>
</dbReference>
<dbReference type="SUPFAM" id="SSF55073">
    <property type="entry name" value="Nucleotide cyclase"/>
    <property type="match status" value="1"/>
</dbReference>
<gene>
    <name evidence="2" type="ORF">ACFOSB_12760</name>
</gene>
<dbReference type="Gene3D" id="1.25.40.10">
    <property type="entry name" value="Tetratricopeptide repeat domain"/>
    <property type="match status" value="1"/>
</dbReference>